<evidence type="ECO:0000256" key="7">
    <source>
        <dbReference type="SAM" id="MobiDB-lite"/>
    </source>
</evidence>
<protein>
    <recommendedName>
        <fullName evidence="6">pH-response regulator protein palH/RIM21</fullName>
    </recommendedName>
</protein>
<dbReference type="PANTHER" id="PTHR35779:SF1">
    <property type="entry name" value="PH-RESPONSE REGULATOR PROTEIN PALH_RIM21"/>
    <property type="match status" value="1"/>
</dbReference>
<reference evidence="9" key="2">
    <citation type="submission" date="2014-02" db="EMBL/GenBank/DDBJ databases">
        <title>Complete DNA sequence of /Kuraishia capsulata/ illustrates novel genomic features among budding yeasts (/Saccharomycotina/).</title>
        <authorList>
            <person name="Morales L."/>
            <person name="Noel B."/>
            <person name="Porcel B."/>
            <person name="Marcet-Houben M."/>
            <person name="Hullo M-F."/>
            <person name="Sacerdot C."/>
            <person name="Tekaia F."/>
            <person name="Leh-Louis V."/>
            <person name="Despons L."/>
            <person name="Khanna V."/>
            <person name="Aury J-M."/>
            <person name="Barbe V."/>
            <person name="Couloux A."/>
            <person name="Labadie K."/>
            <person name="Pelletier E."/>
            <person name="Souciet J-L."/>
            <person name="Boekhout T."/>
            <person name="Gabaldon T."/>
            <person name="Wincker P."/>
            <person name="Dujon B."/>
        </authorList>
    </citation>
    <scope>NUCLEOTIDE SEQUENCE</scope>
    <source>
        <strain evidence="9">CBS 1993</strain>
    </source>
</reference>
<feature type="transmembrane region" description="Helical" evidence="8">
    <location>
        <begin position="106"/>
        <end position="125"/>
    </location>
</feature>
<evidence type="ECO:0000256" key="1">
    <source>
        <dbReference type="ARBA" id="ARBA00004141"/>
    </source>
</evidence>
<keyword evidence="10" id="KW-1185">Reference proteome</keyword>
<dbReference type="STRING" id="1382522.W6MXJ0"/>
<feature type="transmembrane region" description="Helical" evidence="8">
    <location>
        <begin position="216"/>
        <end position="238"/>
    </location>
</feature>
<dbReference type="GO" id="GO:0071467">
    <property type="term" value="P:cellular response to pH"/>
    <property type="evidence" value="ECO:0007669"/>
    <property type="project" value="TreeGrafter"/>
</dbReference>
<dbReference type="RefSeq" id="XP_022460964.1">
    <property type="nucleotide sequence ID" value="XM_022606098.1"/>
</dbReference>
<accession>W6MXJ0</accession>
<feature type="transmembrane region" description="Helical" evidence="8">
    <location>
        <begin position="295"/>
        <end position="315"/>
    </location>
</feature>
<name>W6MXJ0_9ASCO</name>
<gene>
    <name evidence="9" type="ORF">KUCA_T00004961001</name>
</gene>
<keyword evidence="4 8" id="KW-0472">Membrane</keyword>
<dbReference type="AlphaFoldDB" id="W6MXJ0"/>
<dbReference type="Proteomes" id="UP000019384">
    <property type="component" value="Unassembled WGS sequence"/>
</dbReference>
<proteinExistence type="inferred from homology"/>
<dbReference type="InterPro" id="IPR014844">
    <property type="entry name" value="PalH"/>
</dbReference>
<evidence type="ECO:0000256" key="6">
    <source>
        <dbReference type="ARBA" id="ARBA00040155"/>
    </source>
</evidence>
<evidence type="ECO:0000256" key="2">
    <source>
        <dbReference type="ARBA" id="ARBA00022692"/>
    </source>
</evidence>
<dbReference type="GO" id="GO:0005886">
    <property type="term" value="C:plasma membrane"/>
    <property type="evidence" value="ECO:0007669"/>
    <property type="project" value="TreeGrafter"/>
</dbReference>
<sequence>MQEDLHSRNVLWRYPEVSSVDYPSCSLSKLNEGLLVLAQGVSVKLQDSVKAYYRGHCYNEEPVCTSNNQVFMKYGAQILPISSYSWNLYLDVQSGSNTFKSSGYPIIYTVSTATVIVCFIAVTMFTKQYLRSQRPSYLLKLSTLLSAGQMLVMYIHSMVQLKKQNRKGRFSANRLVQSLLSSNAINGLYLVDLALLQISQAQIITRLFPRRKEKRVIFAVGVCLSVISQILWGLSTFLSSSSDIYSSGESVVDYDDIAILPAFTYLLRISQSVMYSCLVIVYCASRRRLIFKKELVLLTLCLLLSINLSIAFFIADVSNMWVSELSEVFDLTCYVIANFLTWEWINRVNQFERMRHKEGVLGRPFYEEDEAMDGENGHISQYTFQEQQSSSSDPYQGATDILSPNSKNKSIERKAASIGVFNTVFNAKNSVTSALETTVTKILSYTDKMLLRSSSALSNRFVGISDDSGGEQSRVNRHGTDVFVYAPKAVAISSQEGSSTASHAPENQAASVQSQDDEITASDDSIWRHVARVNGEEFDYEEEVYDLDSSIDSQRVPN</sequence>
<evidence type="ECO:0000256" key="8">
    <source>
        <dbReference type="SAM" id="Phobius"/>
    </source>
</evidence>
<organism evidence="9 10">
    <name type="scientific">Kuraishia capsulata CBS 1993</name>
    <dbReference type="NCBI Taxonomy" id="1382522"/>
    <lineage>
        <taxon>Eukaryota</taxon>
        <taxon>Fungi</taxon>
        <taxon>Dikarya</taxon>
        <taxon>Ascomycota</taxon>
        <taxon>Saccharomycotina</taxon>
        <taxon>Pichiomycetes</taxon>
        <taxon>Pichiales</taxon>
        <taxon>Pichiaceae</taxon>
        <taxon>Kuraishia</taxon>
    </lineage>
</organism>
<evidence type="ECO:0000256" key="5">
    <source>
        <dbReference type="ARBA" id="ARBA00038109"/>
    </source>
</evidence>
<dbReference type="PANTHER" id="PTHR35779">
    <property type="entry name" value="PH-RESPONSE REGULATOR PROTEIN PALH/RIM21"/>
    <property type="match status" value="1"/>
</dbReference>
<evidence type="ECO:0000313" key="9">
    <source>
        <dbReference type="EMBL" id="CDK28975.1"/>
    </source>
</evidence>
<keyword evidence="3 8" id="KW-1133">Transmembrane helix</keyword>
<keyword evidence="2 8" id="KW-0812">Transmembrane</keyword>
<evidence type="ECO:0000256" key="3">
    <source>
        <dbReference type="ARBA" id="ARBA00022989"/>
    </source>
</evidence>
<feature type="region of interest" description="Disordered" evidence="7">
    <location>
        <begin position="496"/>
        <end position="525"/>
    </location>
</feature>
<dbReference type="OrthoDB" id="5393256at2759"/>
<comment type="similarity">
    <text evidence="5">Belongs to the palH/RIM21 family.</text>
</comment>
<dbReference type="EMBL" id="HG793130">
    <property type="protein sequence ID" value="CDK28975.1"/>
    <property type="molecule type" value="Genomic_DNA"/>
</dbReference>
<evidence type="ECO:0000256" key="4">
    <source>
        <dbReference type="ARBA" id="ARBA00023136"/>
    </source>
</evidence>
<dbReference type="GeneID" id="34522352"/>
<dbReference type="HOGENOM" id="CLU_026111_0_0_1"/>
<evidence type="ECO:0000313" key="10">
    <source>
        <dbReference type="Proteomes" id="UP000019384"/>
    </source>
</evidence>
<feature type="transmembrane region" description="Helical" evidence="8">
    <location>
        <begin position="137"/>
        <end position="155"/>
    </location>
</feature>
<dbReference type="Pfam" id="PF08733">
    <property type="entry name" value="PalH"/>
    <property type="match status" value="1"/>
</dbReference>
<reference evidence="9" key="1">
    <citation type="submission" date="2013-12" db="EMBL/GenBank/DDBJ databases">
        <authorList>
            <person name="Genoscope - CEA"/>
        </authorList>
    </citation>
    <scope>NUCLEOTIDE SEQUENCE</scope>
    <source>
        <strain evidence="9">CBS 1993</strain>
    </source>
</reference>
<comment type="subcellular location">
    <subcellularLocation>
        <location evidence="1">Membrane</location>
        <topology evidence="1">Multi-pass membrane protein</topology>
    </subcellularLocation>
</comment>
<feature type="transmembrane region" description="Helical" evidence="8">
    <location>
        <begin position="258"/>
        <end position="283"/>
    </location>
</feature>